<organism evidence="1 2">
    <name type="scientific">Chitinophaga silvatica</name>
    <dbReference type="NCBI Taxonomy" id="2282649"/>
    <lineage>
        <taxon>Bacteria</taxon>
        <taxon>Pseudomonadati</taxon>
        <taxon>Bacteroidota</taxon>
        <taxon>Chitinophagia</taxon>
        <taxon>Chitinophagales</taxon>
        <taxon>Chitinophagaceae</taxon>
        <taxon>Chitinophaga</taxon>
    </lineage>
</organism>
<reference evidence="1 2" key="1">
    <citation type="submission" date="2018-07" db="EMBL/GenBank/DDBJ databases">
        <title>Chitinophaga K2CV101002-2 sp. nov., isolated from a monsoon evergreen broad-leaved forest soil.</title>
        <authorList>
            <person name="Lv Y."/>
        </authorList>
    </citation>
    <scope>NUCLEOTIDE SEQUENCE [LARGE SCALE GENOMIC DNA]</scope>
    <source>
        <strain evidence="1 2">GDMCC 1.1288</strain>
    </source>
</reference>
<sequence>MMVGGRGLRGINEERQQDHQKVCEGINEEWLHRKSGLSKVVKSLRRHKRKIAIEMVYIKSK</sequence>
<accession>A0A3E1YFX9</accession>
<dbReference type="Proteomes" id="UP000260644">
    <property type="component" value="Unassembled WGS sequence"/>
</dbReference>
<dbReference type="AlphaFoldDB" id="A0A3E1YFX9"/>
<name>A0A3E1YFX9_9BACT</name>
<evidence type="ECO:0000313" key="1">
    <source>
        <dbReference type="EMBL" id="RFS26301.1"/>
    </source>
</evidence>
<dbReference type="EMBL" id="QPMM01000001">
    <property type="protein sequence ID" value="RFS26301.1"/>
    <property type="molecule type" value="Genomic_DNA"/>
</dbReference>
<keyword evidence="2" id="KW-1185">Reference proteome</keyword>
<protein>
    <submittedName>
        <fullName evidence="1">Uncharacterized protein</fullName>
    </submittedName>
</protein>
<evidence type="ECO:0000313" key="2">
    <source>
        <dbReference type="Proteomes" id="UP000260644"/>
    </source>
</evidence>
<comment type="caution">
    <text evidence="1">The sequence shown here is derived from an EMBL/GenBank/DDBJ whole genome shotgun (WGS) entry which is preliminary data.</text>
</comment>
<proteinExistence type="predicted"/>
<gene>
    <name evidence="1" type="ORF">DVR12_00480</name>
</gene>